<proteinExistence type="predicted"/>
<protein>
    <submittedName>
        <fullName evidence="2">28 kDa Metastriate family member</fullName>
    </submittedName>
</protein>
<accession>A0A224Y0X6</accession>
<organism evidence="2">
    <name type="scientific">Rhipicephalus zambeziensis</name>
    <dbReference type="NCBI Taxonomy" id="60191"/>
    <lineage>
        <taxon>Eukaryota</taxon>
        <taxon>Metazoa</taxon>
        <taxon>Ecdysozoa</taxon>
        <taxon>Arthropoda</taxon>
        <taxon>Chelicerata</taxon>
        <taxon>Arachnida</taxon>
        <taxon>Acari</taxon>
        <taxon>Parasitiformes</taxon>
        <taxon>Ixodida</taxon>
        <taxon>Ixodoidea</taxon>
        <taxon>Ixodidae</taxon>
        <taxon>Rhipicephalinae</taxon>
        <taxon>Rhipicephalus</taxon>
        <taxon>Rhipicephalus</taxon>
    </lineage>
</organism>
<feature type="chain" id="PRO_5013302208" evidence="1">
    <location>
        <begin position="23"/>
        <end position="227"/>
    </location>
</feature>
<dbReference type="EMBL" id="GFPF01000092">
    <property type="protein sequence ID" value="MAA11238.1"/>
    <property type="molecule type" value="Transcribed_RNA"/>
</dbReference>
<keyword evidence="1" id="KW-0732">Signal</keyword>
<evidence type="ECO:0000313" key="2">
    <source>
        <dbReference type="EMBL" id="MAA11238.1"/>
    </source>
</evidence>
<evidence type="ECO:0000256" key="1">
    <source>
        <dbReference type="SAM" id="SignalP"/>
    </source>
</evidence>
<sequence>MNPANLFVFSLCLALLIVGTSSQKNILKSLPPVGEGVEIHVQVLYDDTVNASSGANIFRQLFKKVQGYFNNESIMIKFKVENMTKNNSLRAFYKNSSSLDAIRTLANLTKYATQEAKRNDTVFYYFSEKEILQETRTGDLLELDLTEKATIKTLCTSNSSAVLVKYIPDSEDRHIPAVKGTAEVMGLRNYKKMTLSEYISLLRTFWKCPKSDCWMQCLKQDDATSGE</sequence>
<feature type="signal peptide" evidence="1">
    <location>
        <begin position="1"/>
        <end position="22"/>
    </location>
</feature>
<name>A0A224Y0X6_9ACAR</name>
<dbReference type="AlphaFoldDB" id="A0A224Y0X6"/>
<reference evidence="2" key="1">
    <citation type="journal article" date="2017" name="Parasit. Vectors">
        <title>Sialotranscriptomics of Rhipicephalus zambeziensis reveals intricate expression profiles of secretory proteins and suggests tight temporal transcriptional regulation during blood-feeding.</title>
        <authorList>
            <person name="de Castro M.H."/>
            <person name="de Klerk D."/>
            <person name="Pienaar R."/>
            <person name="Rees D.J.G."/>
            <person name="Mans B.J."/>
        </authorList>
    </citation>
    <scope>NUCLEOTIDE SEQUENCE</scope>
    <source>
        <tissue evidence="2">Salivary glands</tissue>
    </source>
</reference>